<reference evidence="1" key="2">
    <citation type="submission" date="2024-10" db="UniProtKB">
        <authorList>
            <consortium name="EnsemblProtists"/>
        </authorList>
    </citation>
    <scope>IDENTIFICATION</scope>
</reference>
<evidence type="ECO:0008006" key="3">
    <source>
        <dbReference type="Google" id="ProtNLM"/>
    </source>
</evidence>
<accession>A0A0D3K9D9</accession>
<protein>
    <recommendedName>
        <fullName evidence="3">Macrocin O-methyltransferase</fullName>
    </recommendedName>
</protein>
<evidence type="ECO:0000313" key="2">
    <source>
        <dbReference type="Proteomes" id="UP000013827"/>
    </source>
</evidence>
<organism evidence="1 2">
    <name type="scientific">Emiliania huxleyi (strain CCMP1516)</name>
    <dbReference type="NCBI Taxonomy" id="280463"/>
    <lineage>
        <taxon>Eukaryota</taxon>
        <taxon>Haptista</taxon>
        <taxon>Haptophyta</taxon>
        <taxon>Prymnesiophyceae</taxon>
        <taxon>Isochrysidales</taxon>
        <taxon>Noelaerhabdaceae</taxon>
        <taxon>Emiliania</taxon>
    </lineage>
</organism>
<dbReference type="Gene3D" id="3.40.50.150">
    <property type="entry name" value="Vaccinia Virus protein VP39"/>
    <property type="match status" value="1"/>
</dbReference>
<dbReference type="PANTHER" id="PTHR40036:SF1">
    <property type="entry name" value="MACROCIN O-METHYLTRANSFERASE"/>
    <property type="match status" value="1"/>
</dbReference>
<dbReference type="KEGG" id="ehx:EMIHUDRAFT_230910"/>
<dbReference type="RefSeq" id="XP_005785200.1">
    <property type="nucleotide sequence ID" value="XM_005785143.1"/>
</dbReference>
<name>A0A0D3K9D9_EMIH1</name>
<dbReference type="PANTHER" id="PTHR40036">
    <property type="entry name" value="MACROCIN O-METHYLTRANSFERASE"/>
    <property type="match status" value="1"/>
</dbReference>
<proteinExistence type="predicted"/>
<dbReference type="Proteomes" id="UP000013827">
    <property type="component" value="Unassembled WGS sequence"/>
</dbReference>
<reference evidence="2" key="1">
    <citation type="journal article" date="2013" name="Nature">
        <title>Pan genome of the phytoplankton Emiliania underpins its global distribution.</title>
        <authorList>
            <person name="Read B.A."/>
            <person name="Kegel J."/>
            <person name="Klute M.J."/>
            <person name="Kuo A."/>
            <person name="Lefebvre S.C."/>
            <person name="Maumus F."/>
            <person name="Mayer C."/>
            <person name="Miller J."/>
            <person name="Monier A."/>
            <person name="Salamov A."/>
            <person name="Young J."/>
            <person name="Aguilar M."/>
            <person name="Claverie J.M."/>
            <person name="Frickenhaus S."/>
            <person name="Gonzalez K."/>
            <person name="Herman E.K."/>
            <person name="Lin Y.C."/>
            <person name="Napier J."/>
            <person name="Ogata H."/>
            <person name="Sarno A.F."/>
            <person name="Shmutz J."/>
            <person name="Schroeder D."/>
            <person name="de Vargas C."/>
            <person name="Verret F."/>
            <person name="von Dassow P."/>
            <person name="Valentin K."/>
            <person name="Van de Peer Y."/>
            <person name="Wheeler G."/>
            <person name="Dacks J.B."/>
            <person name="Delwiche C.F."/>
            <person name="Dyhrman S.T."/>
            <person name="Glockner G."/>
            <person name="John U."/>
            <person name="Richards T."/>
            <person name="Worden A.Z."/>
            <person name="Zhang X."/>
            <person name="Grigoriev I.V."/>
            <person name="Allen A.E."/>
            <person name="Bidle K."/>
            <person name="Borodovsky M."/>
            <person name="Bowler C."/>
            <person name="Brownlee C."/>
            <person name="Cock J.M."/>
            <person name="Elias M."/>
            <person name="Gladyshev V.N."/>
            <person name="Groth M."/>
            <person name="Guda C."/>
            <person name="Hadaegh A."/>
            <person name="Iglesias-Rodriguez M.D."/>
            <person name="Jenkins J."/>
            <person name="Jones B.M."/>
            <person name="Lawson T."/>
            <person name="Leese F."/>
            <person name="Lindquist E."/>
            <person name="Lobanov A."/>
            <person name="Lomsadze A."/>
            <person name="Malik S.B."/>
            <person name="Marsh M.E."/>
            <person name="Mackinder L."/>
            <person name="Mock T."/>
            <person name="Mueller-Roeber B."/>
            <person name="Pagarete A."/>
            <person name="Parker M."/>
            <person name="Probert I."/>
            <person name="Quesneville H."/>
            <person name="Raines C."/>
            <person name="Rensing S.A."/>
            <person name="Riano-Pachon D.M."/>
            <person name="Richier S."/>
            <person name="Rokitta S."/>
            <person name="Shiraiwa Y."/>
            <person name="Soanes D.M."/>
            <person name="van der Giezen M."/>
            <person name="Wahlund T.M."/>
            <person name="Williams B."/>
            <person name="Wilson W."/>
            <person name="Wolfe G."/>
            <person name="Wurch L.L."/>
        </authorList>
    </citation>
    <scope>NUCLEOTIDE SEQUENCE</scope>
</reference>
<dbReference type="GeneID" id="17278043"/>
<dbReference type="AlphaFoldDB" id="A0A0D3K9D9"/>
<dbReference type="HOGENOM" id="CLU_1242100_0_0_1"/>
<keyword evidence="2" id="KW-1185">Reference proteome</keyword>
<dbReference type="EnsemblProtists" id="EOD32771">
    <property type="protein sequence ID" value="EOD32771"/>
    <property type="gene ID" value="EMIHUDRAFT_230351"/>
</dbReference>
<dbReference type="RefSeq" id="XP_005784803.1">
    <property type="nucleotide sequence ID" value="XM_005784746.1"/>
</dbReference>
<evidence type="ECO:0000313" key="1">
    <source>
        <dbReference type="EnsemblProtists" id="EOD32374"/>
    </source>
</evidence>
<dbReference type="EnsemblProtists" id="EOD32374">
    <property type="protein sequence ID" value="EOD32374"/>
    <property type="gene ID" value="EMIHUDRAFT_230910"/>
</dbReference>
<sequence length="223" mass="24481">MGDDEAPCTWDCFRRASMLEPLAQQVFAQGVAGDFVEAGVYQGGLSIFMAALLHVNGQLGPRRMWLADSFRGMPPLDYSKDASERARLAADDTFAEGSLSASQTLVEWHLSRVLGDLDREASSLGAASVGRRERLRARAGLSGPPRAHRFSWGDGVARQRCSRGRFACLNRHDSDGVRMLPGFFNETLPGPIERIAMLRVDADTFTSIDEAAIPYHRSYGFLA</sequence>
<dbReference type="Pfam" id="PF05711">
    <property type="entry name" value="TylF"/>
    <property type="match status" value="2"/>
</dbReference>
<dbReference type="InterPro" id="IPR008884">
    <property type="entry name" value="TylF_MeTrfase"/>
</dbReference>
<dbReference type="InterPro" id="IPR029063">
    <property type="entry name" value="SAM-dependent_MTases_sf"/>
</dbReference>
<dbReference type="GeneID" id="17277646"/>
<dbReference type="PaxDb" id="2903-EOD32374"/>
<dbReference type="KEGG" id="ehx:EMIHUDRAFT_230351"/>